<accession>A0A813L224</accession>
<reference evidence="1" key="1">
    <citation type="submission" date="2021-02" db="EMBL/GenBank/DDBJ databases">
        <authorList>
            <person name="Dougan E. K."/>
            <person name="Rhodes N."/>
            <person name="Thang M."/>
            <person name="Chan C."/>
        </authorList>
    </citation>
    <scope>NUCLEOTIDE SEQUENCE</scope>
</reference>
<dbReference type="AlphaFoldDB" id="A0A813L224"/>
<proteinExistence type="predicted"/>
<evidence type="ECO:0000313" key="1">
    <source>
        <dbReference type="EMBL" id="CAE8715937.1"/>
    </source>
</evidence>
<dbReference type="EMBL" id="CAJNNW010032887">
    <property type="protein sequence ID" value="CAE8715937.1"/>
    <property type="molecule type" value="Genomic_DNA"/>
</dbReference>
<evidence type="ECO:0000313" key="2">
    <source>
        <dbReference type="Proteomes" id="UP000626109"/>
    </source>
</evidence>
<organism evidence="1 2">
    <name type="scientific">Polarella glacialis</name>
    <name type="common">Dinoflagellate</name>
    <dbReference type="NCBI Taxonomy" id="89957"/>
    <lineage>
        <taxon>Eukaryota</taxon>
        <taxon>Sar</taxon>
        <taxon>Alveolata</taxon>
        <taxon>Dinophyceae</taxon>
        <taxon>Suessiales</taxon>
        <taxon>Suessiaceae</taxon>
        <taxon>Polarella</taxon>
    </lineage>
</organism>
<name>A0A813L224_POLGL</name>
<sequence length="184" mass="19542">MASGSDNSGAKRTFADKLLDAVAANAAAQLDLTGREWPLEDLTPLREVLQTLAEDIKRLSPALLSQVICDLSLVIWQLRAWYSPGVGFIVLALLERVGGGPQRLPAPPNGADPGLAVLRLLEGLVLVSVVRLPSQKKAAVKVLEKILHKRRIPPCTSVRLESALVCLTGTSWAGVPSASPLSDA</sequence>
<protein>
    <submittedName>
        <fullName evidence="1">Uncharacterized protein</fullName>
    </submittedName>
</protein>
<gene>
    <name evidence="1" type="ORF">PGLA2088_LOCUS38846</name>
</gene>
<comment type="caution">
    <text evidence="1">The sequence shown here is derived from an EMBL/GenBank/DDBJ whole genome shotgun (WGS) entry which is preliminary data.</text>
</comment>
<dbReference type="Proteomes" id="UP000626109">
    <property type="component" value="Unassembled WGS sequence"/>
</dbReference>
<feature type="non-terminal residue" evidence="1">
    <location>
        <position position="1"/>
    </location>
</feature>